<sequence length="393" mass="39847">MTFAEIRAPSRTASFLIFLAGGVGIGAWAASLPSISAELQLDTGTLGLVLLCFAAGAILTMTNVGRLVPRFGTRTLCSVACTGFGLALIVAPHAPSVMSLALVIAFAGASFGTLDVAMNTEAAFLERRVGRHIMSSFHASFSVGNLAGAGICGLILYAGGNVQACLGVTGMSVILFGAAGCWQSEPHMSAHKNPNQGSTRLDPTQRRRLLLVGAIAFLALFAEGALMDWTAVYLVGNAGASESIGAFGFAVFAGMMAIGRMVGDAMANAFGPVRLLRLGSAASAVALAAILGIPTVPIIFLALILCGFGIANVVPALFAAAGRIGGHSAGSAMSLVATLGYAGLLVGPAFIGMLAQATSLSASLWVVFIALLVVALGAHATRPQQPRPTQTDA</sequence>
<dbReference type="Proteomes" id="UP001549204">
    <property type="component" value="Unassembled WGS sequence"/>
</dbReference>
<organism evidence="7 8">
    <name type="scientific">Mesorhizobium robiniae</name>
    <dbReference type="NCBI Taxonomy" id="559315"/>
    <lineage>
        <taxon>Bacteria</taxon>
        <taxon>Pseudomonadati</taxon>
        <taxon>Pseudomonadota</taxon>
        <taxon>Alphaproteobacteria</taxon>
        <taxon>Hyphomicrobiales</taxon>
        <taxon>Phyllobacteriaceae</taxon>
        <taxon>Mesorhizobium</taxon>
    </lineage>
</organism>
<comment type="subcellular location">
    <subcellularLocation>
        <location evidence="1">Membrane</location>
        <topology evidence="1">Multi-pass membrane protein</topology>
    </subcellularLocation>
</comment>
<feature type="transmembrane region" description="Helical" evidence="5">
    <location>
        <begin position="97"/>
        <end position="118"/>
    </location>
</feature>
<dbReference type="InterPro" id="IPR020846">
    <property type="entry name" value="MFS_dom"/>
</dbReference>
<feature type="transmembrane region" description="Helical" evidence="5">
    <location>
        <begin position="275"/>
        <end position="293"/>
    </location>
</feature>
<keyword evidence="8" id="KW-1185">Reference proteome</keyword>
<comment type="caution">
    <text evidence="7">The sequence shown here is derived from an EMBL/GenBank/DDBJ whole genome shotgun (WGS) entry which is preliminary data.</text>
</comment>
<dbReference type="RefSeq" id="WP_354491789.1">
    <property type="nucleotide sequence ID" value="NZ_JBEPMC010000005.1"/>
</dbReference>
<dbReference type="Pfam" id="PF07690">
    <property type="entry name" value="MFS_1"/>
    <property type="match status" value="1"/>
</dbReference>
<keyword evidence="3 5" id="KW-1133">Transmembrane helix</keyword>
<feature type="transmembrane region" description="Helical" evidence="5">
    <location>
        <begin position="244"/>
        <end position="263"/>
    </location>
</feature>
<dbReference type="Gene3D" id="1.20.1250.20">
    <property type="entry name" value="MFS general substrate transporter like domains"/>
    <property type="match status" value="2"/>
</dbReference>
<protein>
    <submittedName>
        <fullName evidence="7">MFS family arabinose efflux permease</fullName>
    </submittedName>
</protein>
<proteinExistence type="predicted"/>
<feature type="transmembrane region" description="Helical" evidence="5">
    <location>
        <begin position="12"/>
        <end position="32"/>
    </location>
</feature>
<reference evidence="7 8" key="1">
    <citation type="submission" date="2024-06" db="EMBL/GenBank/DDBJ databases">
        <title>Genomic Encyclopedia of Type Strains, Phase IV (KMG-IV): sequencing the most valuable type-strain genomes for metagenomic binning, comparative biology and taxonomic classification.</title>
        <authorList>
            <person name="Goeker M."/>
        </authorList>
    </citation>
    <scope>NUCLEOTIDE SEQUENCE [LARGE SCALE GENOMIC DNA]</scope>
    <source>
        <strain evidence="7 8">DSM 100022</strain>
    </source>
</reference>
<evidence type="ECO:0000313" key="7">
    <source>
        <dbReference type="EMBL" id="MET3580084.1"/>
    </source>
</evidence>
<evidence type="ECO:0000256" key="1">
    <source>
        <dbReference type="ARBA" id="ARBA00004141"/>
    </source>
</evidence>
<dbReference type="SUPFAM" id="SSF103473">
    <property type="entry name" value="MFS general substrate transporter"/>
    <property type="match status" value="1"/>
</dbReference>
<feature type="transmembrane region" description="Helical" evidence="5">
    <location>
        <begin position="360"/>
        <end position="378"/>
    </location>
</feature>
<keyword evidence="4 5" id="KW-0472">Membrane</keyword>
<evidence type="ECO:0000256" key="5">
    <source>
        <dbReference type="SAM" id="Phobius"/>
    </source>
</evidence>
<feature type="transmembrane region" description="Helical" evidence="5">
    <location>
        <begin position="209"/>
        <end position="232"/>
    </location>
</feature>
<dbReference type="PROSITE" id="PS50850">
    <property type="entry name" value="MFS"/>
    <property type="match status" value="1"/>
</dbReference>
<name>A0ABV2GP71_9HYPH</name>
<feature type="domain" description="Major facilitator superfamily (MFS) profile" evidence="6">
    <location>
        <begin position="10"/>
        <end position="387"/>
    </location>
</feature>
<evidence type="ECO:0000256" key="2">
    <source>
        <dbReference type="ARBA" id="ARBA00022692"/>
    </source>
</evidence>
<keyword evidence="2 5" id="KW-0812">Transmembrane</keyword>
<feature type="transmembrane region" description="Helical" evidence="5">
    <location>
        <begin position="44"/>
        <end position="64"/>
    </location>
</feature>
<dbReference type="InterPro" id="IPR051788">
    <property type="entry name" value="MFS_Transporter"/>
</dbReference>
<evidence type="ECO:0000313" key="8">
    <source>
        <dbReference type="Proteomes" id="UP001549204"/>
    </source>
</evidence>
<feature type="transmembrane region" description="Helical" evidence="5">
    <location>
        <begin position="71"/>
        <end position="91"/>
    </location>
</feature>
<dbReference type="InterPro" id="IPR036259">
    <property type="entry name" value="MFS_trans_sf"/>
</dbReference>
<dbReference type="InterPro" id="IPR011701">
    <property type="entry name" value="MFS"/>
</dbReference>
<feature type="transmembrane region" description="Helical" evidence="5">
    <location>
        <begin position="299"/>
        <end position="320"/>
    </location>
</feature>
<accession>A0ABV2GP71</accession>
<dbReference type="EMBL" id="JBEPMC010000005">
    <property type="protein sequence ID" value="MET3580084.1"/>
    <property type="molecule type" value="Genomic_DNA"/>
</dbReference>
<dbReference type="PANTHER" id="PTHR23514:SF13">
    <property type="entry name" value="INNER MEMBRANE PROTEIN YBJJ"/>
    <property type="match status" value="1"/>
</dbReference>
<feature type="transmembrane region" description="Helical" evidence="5">
    <location>
        <begin position="332"/>
        <end position="354"/>
    </location>
</feature>
<dbReference type="PANTHER" id="PTHR23514">
    <property type="entry name" value="BYPASS OF STOP CODON PROTEIN 6"/>
    <property type="match status" value="1"/>
</dbReference>
<feature type="transmembrane region" description="Helical" evidence="5">
    <location>
        <begin position="139"/>
        <end position="158"/>
    </location>
</feature>
<evidence type="ECO:0000259" key="6">
    <source>
        <dbReference type="PROSITE" id="PS50850"/>
    </source>
</evidence>
<dbReference type="CDD" id="cd17393">
    <property type="entry name" value="MFS_MosC_like"/>
    <property type="match status" value="1"/>
</dbReference>
<evidence type="ECO:0000256" key="3">
    <source>
        <dbReference type="ARBA" id="ARBA00022989"/>
    </source>
</evidence>
<gene>
    <name evidence="7" type="ORF">ABID19_003122</name>
</gene>
<feature type="transmembrane region" description="Helical" evidence="5">
    <location>
        <begin position="164"/>
        <end position="182"/>
    </location>
</feature>
<evidence type="ECO:0000256" key="4">
    <source>
        <dbReference type="ARBA" id="ARBA00023136"/>
    </source>
</evidence>